<evidence type="ECO:0000256" key="5">
    <source>
        <dbReference type="ARBA" id="ARBA00023136"/>
    </source>
</evidence>
<keyword evidence="4 8" id="KW-0732">Signal</keyword>
<keyword evidence="5" id="KW-0472">Membrane</keyword>
<evidence type="ECO:0000256" key="3">
    <source>
        <dbReference type="ARBA" id="ARBA00022475"/>
    </source>
</evidence>
<proteinExistence type="inferred from homology"/>
<feature type="signal peptide" evidence="8">
    <location>
        <begin position="1"/>
        <end position="21"/>
    </location>
</feature>
<dbReference type="PROSITE" id="PS01037">
    <property type="entry name" value="SBP_BACTERIAL_1"/>
    <property type="match status" value="1"/>
</dbReference>
<feature type="chain" id="PRO_5039596191" evidence="8">
    <location>
        <begin position="22"/>
        <end position="415"/>
    </location>
</feature>
<evidence type="ECO:0000256" key="2">
    <source>
        <dbReference type="ARBA" id="ARBA00022448"/>
    </source>
</evidence>
<dbReference type="GO" id="GO:0055085">
    <property type="term" value="P:transmembrane transport"/>
    <property type="evidence" value="ECO:0007669"/>
    <property type="project" value="InterPro"/>
</dbReference>
<keyword evidence="10" id="KW-1185">Reference proteome</keyword>
<dbReference type="PANTHER" id="PTHR43649">
    <property type="entry name" value="ARABINOSE-BINDING PROTEIN-RELATED"/>
    <property type="match status" value="1"/>
</dbReference>
<evidence type="ECO:0000256" key="7">
    <source>
        <dbReference type="ARBA" id="ARBA00023288"/>
    </source>
</evidence>
<name>A0A1L8ML17_9STRE</name>
<dbReference type="AlphaFoldDB" id="A0A1L8ML17"/>
<evidence type="ECO:0000313" key="10">
    <source>
        <dbReference type="Proteomes" id="UP000182015"/>
    </source>
</evidence>
<comment type="caution">
    <text evidence="9">The sequence shown here is derived from an EMBL/GenBank/DDBJ whole genome shotgun (WGS) entry which is preliminary data.</text>
</comment>
<comment type="similarity">
    <text evidence="1">Belongs to the bacterial solute-binding protein 1 family.</text>
</comment>
<organism evidence="9 10">
    <name type="scientific">Streptococcus bovimastitidis</name>
    <dbReference type="NCBI Taxonomy" id="1856638"/>
    <lineage>
        <taxon>Bacteria</taxon>
        <taxon>Bacillati</taxon>
        <taxon>Bacillota</taxon>
        <taxon>Bacilli</taxon>
        <taxon>Lactobacillales</taxon>
        <taxon>Streptococcaceae</taxon>
        <taxon>Streptococcus</taxon>
    </lineage>
</organism>
<dbReference type="RefSeq" id="WP_071794438.1">
    <property type="nucleotide sequence ID" value="NZ_LZDD01000003.1"/>
</dbReference>
<evidence type="ECO:0000256" key="8">
    <source>
        <dbReference type="SAM" id="SignalP"/>
    </source>
</evidence>
<dbReference type="STRING" id="1856638.A9Q68_09325"/>
<evidence type="ECO:0000256" key="1">
    <source>
        <dbReference type="ARBA" id="ARBA00008520"/>
    </source>
</evidence>
<sequence>MKVKGLLKGAAICAFASTLVACGNGGGSASKGAVEIEYFSQKAEMQSTLKDIIKDFEKANPDIKVKLTSVPDAGKVLKTRMANNEDPDVINVYPQNMDFQEWAKDGQFLELDNKSGLENLKDGAAKTYAINDKIYSLPLTANAYGVYYNKDKFKELGIEVPKTFDEFKALVDIINKDGKAAPFALSLNDPWSLNGYHQLAWATNAGGYDGAEEKLIRSGKGAIKADDAVTEKVNQALELLHGNGQKGYEGAKYTDTVAKFAKGEALMMPQGTWAAPVINQQKPDFEVGMFAFPGQKEGEELTVGAADLALSISKDSKHPKEAKKFLDYMSSKKAIQKYYNVDGSPTSVKDVDTEGKFKETEGVTKYAFSDKHIVWLQKEWQSEEEFWNITVKNIKNPSAAELAKGLNKFFDSMKK</sequence>
<dbReference type="InterPro" id="IPR006059">
    <property type="entry name" value="SBP"/>
</dbReference>
<keyword evidence="2" id="KW-0813">Transport</keyword>
<dbReference type="PROSITE" id="PS51257">
    <property type="entry name" value="PROKAR_LIPOPROTEIN"/>
    <property type="match status" value="1"/>
</dbReference>
<protein>
    <submittedName>
        <fullName evidence="9">Sugar ABC transporter substrate-binding protein</fullName>
    </submittedName>
</protein>
<dbReference type="OrthoDB" id="9798191at2"/>
<dbReference type="EMBL" id="LZDD01000003">
    <property type="protein sequence ID" value="OJF71375.1"/>
    <property type="molecule type" value="Genomic_DNA"/>
</dbReference>
<accession>A0A1L8ML17</accession>
<evidence type="ECO:0000256" key="6">
    <source>
        <dbReference type="ARBA" id="ARBA00023139"/>
    </source>
</evidence>
<gene>
    <name evidence="9" type="ORF">A9Q68_09325</name>
</gene>
<evidence type="ECO:0000313" key="9">
    <source>
        <dbReference type="EMBL" id="OJF71375.1"/>
    </source>
</evidence>
<dbReference type="SUPFAM" id="SSF53850">
    <property type="entry name" value="Periplasmic binding protein-like II"/>
    <property type="match status" value="1"/>
</dbReference>
<dbReference type="InterPro" id="IPR006061">
    <property type="entry name" value="SBP_1_CS"/>
</dbReference>
<keyword evidence="3" id="KW-1003">Cell membrane</keyword>
<reference evidence="10" key="1">
    <citation type="submission" date="2016-06" db="EMBL/GenBank/DDBJ databases">
        <authorList>
            <person name="de Vries S.P.W."/>
            <person name="Hadjirin N.F."/>
            <person name="Lay E.M."/>
            <person name="Zadoks R.N."/>
            <person name="Peacock S.J."/>
            <person name="Parkhill J."/>
            <person name="Grant A.J."/>
            <person name="Mcdougall S."/>
            <person name="Holmes M.A."/>
        </authorList>
    </citation>
    <scope>NUCLEOTIDE SEQUENCE [LARGE SCALE GENOMIC DNA]</scope>
    <source>
        <strain evidence="10">NZ1587</strain>
    </source>
</reference>
<keyword evidence="7" id="KW-0449">Lipoprotein</keyword>
<dbReference type="Proteomes" id="UP000182015">
    <property type="component" value="Unassembled WGS sequence"/>
</dbReference>
<dbReference type="PANTHER" id="PTHR43649:SF33">
    <property type="entry name" value="POLYGALACTURONAN_RHAMNOGALACTURONAN-BINDING PROTEIN YTCQ"/>
    <property type="match status" value="1"/>
</dbReference>
<keyword evidence="6" id="KW-0564">Palmitate</keyword>
<dbReference type="Pfam" id="PF01547">
    <property type="entry name" value="SBP_bac_1"/>
    <property type="match status" value="1"/>
</dbReference>
<evidence type="ECO:0000256" key="4">
    <source>
        <dbReference type="ARBA" id="ARBA00022729"/>
    </source>
</evidence>
<dbReference type="InterPro" id="IPR050490">
    <property type="entry name" value="Bact_solute-bd_prot1"/>
</dbReference>
<dbReference type="Gene3D" id="3.40.190.10">
    <property type="entry name" value="Periplasmic binding protein-like II"/>
    <property type="match status" value="2"/>
</dbReference>